<dbReference type="PANTHER" id="PTHR43844:SF2">
    <property type="entry name" value="SYNTHASE, VITAMIN-B12 INDEPENDENT, PUTATIVE (AFU_ORTHOLOGUE AFUA_3G12060)-RELATED"/>
    <property type="match status" value="1"/>
</dbReference>
<organism evidence="3 4">
    <name type="scientific">Actinobaculum suis</name>
    <dbReference type="NCBI Taxonomy" id="1657"/>
    <lineage>
        <taxon>Bacteria</taxon>
        <taxon>Bacillati</taxon>
        <taxon>Actinomycetota</taxon>
        <taxon>Actinomycetes</taxon>
        <taxon>Actinomycetales</taxon>
        <taxon>Actinomycetaceae</taxon>
        <taxon>Actinobaculum</taxon>
    </lineage>
</organism>
<dbReference type="Proteomes" id="UP001273799">
    <property type="component" value="Unassembled WGS sequence"/>
</dbReference>
<reference evidence="2" key="3">
    <citation type="submission" date="2023-10" db="EMBL/GenBank/DDBJ databases">
        <title>Whole Genome based description of the genera Actinobaculum and Actinotignum reveals a complex phylogenetic relationship within the species included in the genus Actinotignum.</title>
        <authorList>
            <person name="Jensen C.S."/>
            <person name="Dargis R."/>
            <person name="Kemp M."/>
            <person name="Christensen J.J."/>
        </authorList>
    </citation>
    <scope>NUCLEOTIDE SEQUENCE</scope>
    <source>
        <strain evidence="2">Actinobaculum_suis_CCUG19206T</strain>
    </source>
</reference>
<reference evidence="4" key="2">
    <citation type="submission" date="2016-10" db="EMBL/GenBank/DDBJ databases">
        <authorList>
            <person name="Varghese N."/>
        </authorList>
    </citation>
    <scope>NUCLEOTIDE SEQUENCE [LARGE SCALE GENOMIC DNA]</scope>
    <source>
        <strain evidence="4">DSM 20639</strain>
    </source>
</reference>
<name>A0A1G7B808_9ACTO</name>
<protein>
    <submittedName>
        <fullName evidence="3">5-methyltetrahydropteroyltriglutamate--homocysteine methyltransferase</fullName>
    </submittedName>
    <submittedName>
        <fullName evidence="2">Cobalamin-independent methionine synthase II family protein</fullName>
    </submittedName>
</protein>
<dbReference type="SUPFAM" id="SSF51726">
    <property type="entry name" value="UROD/MetE-like"/>
    <property type="match status" value="1"/>
</dbReference>
<dbReference type="InterPro" id="IPR002629">
    <property type="entry name" value="Met_Synth_C/arc"/>
</dbReference>
<dbReference type="GO" id="GO:0008270">
    <property type="term" value="F:zinc ion binding"/>
    <property type="evidence" value="ECO:0007669"/>
    <property type="project" value="InterPro"/>
</dbReference>
<keyword evidence="3" id="KW-0808">Transferase</keyword>
<gene>
    <name evidence="2" type="ORF">R6G71_06140</name>
    <name evidence="3" type="ORF">SAMN05421878_10462</name>
</gene>
<evidence type="ECO:0000313" key="2">
    <source>
        <dbReference type="EMBL" id="MDY5153627.1"/>
    </source>
</evidence>
<dbReference type="PANTHER" id="PTHR43844">
    <property type="entry name" value="METHIONINE SYNTHASE"/>
    <property type="match status" value="1"/>
</dbReference>
<dbReference type="Proteomes" id="UP000182744">
    <property type="component" value="Unassembled WGS sequence"/>
</dbReference>
<dbReference type="GO" id="GO:0009086">
    <property type="term" value="P:methionine biosynthetic process"/>
    <property type="evidence" value="ECO:0007669"/>
    <property type="project" value="InterPro"/>
</dbReference>
<dbReference type="GO" id="GO:0003871">
    <property type="term" value="F:5-methyltetrahydropteroyltriglutamate-homocysteine S-methyltransferase activity"/>
    <property type="evidence" value="ECO:0007669"/>
    <property type="project" value="InterPro"/>
</dbReference>
<feature type="domain" description="Cobalamin-independent methionine synthase MetE C-terminal/archaeal" evidence="1">
    <location>
        <begin position="180"/>
        <end position="375"/>
    </location>
</feature>
<accession>A0A1G7B808</accession>
<dbReference type="GO" id="GO:0032259">
    <property type="term" value="P:methylation"/>
    <property type="evidence" value="ECO:0007669"/>
    <property type="project" value="UniProtKB-KW"/>
</dbReference>
<dbReference type="AlphaFoldDB" id="A0A1G7B808"/>
<evidence type="ECO:0000313" key="4">
    <source>
        <dbReference type="Proteomes" id="UP000182744"/>
    </source>
</evidence>
<reference evidence="3" key="1">
    <citation type="submission" date="2016-10" db="EMBL/GenBank/DDBJ databases">
        <authorList>
            <person name="de Groot N.N."/>
        </authorList>
    </citation>
    <scope>NUCLEOTIDE SEQUENCE [LARGE SCALE GENOMIC DNA]</scope>
    <source>
        <strain evidence="3">DSM 20639</strain>
    </source>
</reference>
<dbReference type="RefSeq" id="WP_074661579.1">
    <property type="nucleotide sequence ID" value="NZ_FNAU01000004.1"/>
</dbReference>
<keyword evidence="3" id="KW-0489">Methyltransferase</keyword>
<proteinExistence type="predicted"/>
<dbReference type="EMBL" id="FNAU01000004">
    <property type="protein sequence ID" value="SDE23258.1"/>
    <property type="molecule type" value="Genomic_DNA"/>
</dbReference>
<keyword evidence="4" id="KW-1185">Reference proteome</keyword>
<evidence type="ECO:0000313" key="3">
    <source>
        <dbReference type="EMBL" id="SDE23258.1"/>
    </source>
</evidence>
<dbReference type="CDD" id="cd03311">
    <property type="entry name" value="CIMS_C_terminal_like"/>
    <property type="match status" value="1"/>
</dbReference>
<feature type="domain" description="Cobalamin-independent methionine synthase MetE C-terminal/archaeal" evidence="1">
    <location>
        <begin position="5"/>
        <end position="70"/>
    </location>
</feature>
<sequence>MSRILTTHVGSLPRPDSLREANAKMAAGEMSREDFQAQLDAAVADVVKKQHDIGIDILNDGEYGHMMKDFQDYGSWWTYSFTRMSGLEYTDEGLHEGQTTGGGAVELTTFNNRRDWVRFKDAYTNPESGIYQAQGKEAQMPTITGPVKYTGHDDVKRDVEFTLQALRANGLSAADGFIAALSPGSAARISNTYYKTENDILFAMADALHEEYKIITDAGLTVQIDDPSLAEGWDQINPEPPVEDYRKWVEVRIEAINAALEGINPEQVRLHVCWGSWHGPHTTDIPFIDIVDKVLKVNARGISFEAANVRHAHEWKIWREVELPEDKVLIPGMVSHSTNVVEHPELVADRIQNFTDIVGPDRVIASTDCGLGGRIFPSIAWAKLEALTEGAQIASKRLR</sequence>
<evidence type="ECO:0000259" key="1">
    <source>
        <dbReference type="Pfam" id="PF01717"/>
    </source>
</evidence>
<dbReference type="EMBL" id="JAWNFU010000003">
    <property type="protein sequence ID" value="MDY5153627.1"/>
    <property type="molecule type" value="Genomic_DNA"/>
</dbReference>
<dbReference type="Gene3D" id="3.20.20.210">
    <property type="match status" value="1"/>
</dbReference>
<dbReference type="Pfam" id="PF01717">
    <property type="entry name" value="Meth_synt_2"/>
    <property type="match status" value="2"/>
</dbReference>
<dbReference type="InterPro" id="IPR038071">
    <property type="entry name" value="UROD/MetE-like_sf"/>
</dbReference>